<evidence type="ECO:0000313" key="1">
    <source>
        <dbReference type="EMBL" id="VIP04568.1"/>
    </source>
</evidence>
<proteinExistence type="predicted"/>
<dbReference type="EMBL" id="LR586016">
    <property type="protein sequence ID" value="VIP04568.1"/>
    <property type="molecule type" value="Genomic_DNA"/>
</dbReference>
<dbReference type="AlphaFoldDB" id="A0A6C2YSB6"/>
<reference evidence="1" key="1">
    <citation type="submission" date="2019-04" db="EMBL/GenBank/DDBJ databases">
        <authorList>
            <consortium name="Science for Life Laboratories"/>
        </authorList>
    </citation>
    <scope>NUCLEOTIDE SEQUENCE</scope>
    <source>
        <strain evidence="1">MBLW1</strain>
    </source>
</reference>
<keyword evidence="2" id="KW-1185">Reference proteome</keyword>
<accession>A0A6C2YSB6</accession>
<name>A0A6C2YSB6_9BACT</name>
<dbReference type="EMBL" id="LR593887">
    <property type="protein sequence ID" value="VTS06497.1"/>
    <property type="molecule type" value="Genomic_DNA"/>
</dbReference>
<protein>
    <submittedName>
        <fullName evidence="1">Uncharacterized protein</fullName>
    </submittedName>
</protein>
<organism evidence="1">
    <name type="scientific">Tuwongella immobilis</name>
    <dbReference type="NCBI Taxonomy" id="692036"/>
    <lineage>
        <taxon>Bacteria</taxon>
        <taxon>Pseudomonadati</taxon>
        <taxon>Planctomycetota</taxon>
        <taxon>Planctomycetia</taxon>
        <taxon>Gemmatales</taxon>
        <taxon>Gemmataceae</taxon>
        <taxon>Tuwongella</taxon>
    </lineage>
</organism>
<dbReference type="RefSeq" id="WP_162659638.1">
    <property type="nucleotide sequence ID" value="NZ_LR593887.1"/>
</dbReference>
<gene>
    <name evidence="1" type="ORF">GMBLW1_46250</name>
</gene>
<sequence>MAFEVILNQPNRYRVLLECYPEGVFVNLFEMEDSPRPIQDPFQPDLALAKQFCEDRFGIPLDAWVEIPDEEWH</sequence>
<evidence type="ECO:0000313" key="2">
    <source>
        <dbReference type="Proteomes" id="UP000464378"/>
    </source>
</evidence>
<dbReference type="Proteomes" id="UP000464378">
    <property type="component" value="Chromosome"/>
</dbReference>
<dbReference type="InParanoid" id="A0A6C2YSB6"/>
<dbReference type="KEGG" id="tim:GMBLW1_46250"/>